<dbReference type="InterPro" id="IPR000326">
    <property type="entry name" value="PAP2/HPO"/>
</dbReference>
<gene>
    <name evidence="6" type="ORF">WMO13_01270</name>
</gene>
<reference evidence="6 7" key="1">
    <citation type="submission" date="2024-03" db="EMBL/GenBank/DDBJ databases">
        <title>Complete Genome Sequence and Annotation of Ignatzschineria larvae DSM 13226.</title>
        <authorList>
            <person name="Cantrell E."/>
            <person name="Burcham Z.M."/>
        </authorList>
    </citation>
    <scope>NUCLEOTIDE SEQUENCE [LARGE SCALE GENOMIC DNA]</scope>
    <source>
        <strain evidence="6 7">DSM 13226</strain>
    </source>
</reference>
<evidence type="ECO:0000259" key="5">
    <source>
        <dbReference type="SMART" id="SM00014"/>
    </source>
</evidence>
<dbReference type="EMBL" id="CP150637">
    <property type="protein sequence ID" value="WZW88043.1"/>
    <property type="molecule type" value="Genomic_DNA"/>
</dbReference>
<keyword evidence="7" id="KW-1185">Reference proteome</keyword>
<dbReference type="RefSeq" id="WP_051396087.1">
    <property type="nucleotide sequence ID" value="NZ_AZOD01000006.1"/>
</dbReference>
<dbReference type="SUPFAM" id="SSF48317">
    <property type="entry name" value="Acid phosphatase/Vanadium-dependent haloperoxidase"/>
    <property type="match status" value="1"/>
</dbReference>
<dbReference type="SMART" id="SM00014">
    <property type="entry name" value="acidPPc"/>
    <property type="match status" value="1"/>
</dbReference>
<evidence type="ECO:0000313" key="6">
    <source>
        <dbReference type="EMBL" id="WZW88043.1"/>
    </source>
</evidence>
<evidence type="ECO:0000256" key="3">
    <source>
        <dbReference type="ARBA" id="ARBA00047594"/>
    </source>
</evidence>
<proteinExistence type="predicted"/>
<protein>
    <recommendedName>
        <fullName evidence="1">undecaprenyl-diphosphate phosphatase</fullName>
        <ecNumber evidence="1">3.6.1.27</ecNumber>
    </recommendedName>
    <alternativeName>
        <fullName evidence="2">Undecaprenyl pyrophosphate phosphatase</fullName>
    </alternativeName>
</protein>
<keyword evidence="4" id="KW-0472">Membrane</keyword>
<feature type="transmembrane region" description="Helical" evidence="4">
    <location>
        <begin position="14"/>
        <end position="35"/>
    </location>
</feature>
<keyword evidence="4" id="KW-1133">Transmembrane helix</keyword>
<organism evidence="6 7">
    <name type="scientific">Ignatzschineria larvae DSM 13226</name>
    <dbReference type="NCBI Taxonomy" id="1111732"/>
    <lineage>
        <taxon>Bacteria</taxon>
        <taxon>Pseudomonadati</taxon>
        <taxon>Pseudomonadota</taxon>
        <taxon>Gammaproteobacteria</taxon>
        <taxon>Cardiobacteriales</taxon>
        <taxon>Ignatzschineriaceae</taxon>
        <taxon>Ignatzschineria</taxon>
    </lineage>
</organism>
<feature type="transmembrane region" description="Helical" evidence="4">
    <location>
        <begin position="193"/>
        <end position="210"/>
    </location>
</feature>
<name>A0ABZ3C402_9GAMM</name>
<accession>A0ABZ3C402</accession>
<comment type="catalytic activity">
    <reaction evidence="3">
        <text>di-trans,octa-cis-undecaprenyl diphosphate + H2O = di-trans,octa-cis-undecaprenyl phosphate + phosphate + H(+)</text>
        <dbReference type="Rhea" id="RHEA:28094"/>
        <dbReference type="ChEBI" id="CHEBI:15377"/>
        <dbReference type="ChEBI" id="CHEBI:15378"/>
        <dbReference type="ChEBI" id="CHEBI:43474"/>
        <dbReference type="ChEBI" id="CHEBI:58405"/>
        <dbReference type="ChEBI" id="CHEBI:60392"/>
        <dbReference type="EC" id="3.6.1.27"/>
    </reaction>
</comment>
<feature type="transmembrane region" description="Helical" evidence="4">
    <location>
        <begin position="47"/>
        <end position="71"/>
    </location>
</feature>
<evidence type="ECO:0000256" key="4">
    <source>
        <dbReference type="SAM" id="Phobius"/>
    </source>
</evidence>
<feature type="transmembrane region" description="Helical" evidence="4">
    <location>
        <begin position="83"/>
        <end position="104"/>
    </location>
</feature>
<evidence type="ECO:0000256" key="2">
    <source>
        <dbReference type="ARBA" id="ARBA00032707"/>
    </source>
</evidence>
<dbReference type="Gene3D" id="1.20.144.10">
    <property type="entry name" value="Phosphatidic acid phosphatase type 2/haloperoxidase"/>
    <property type="match status" value="1"/>
</dbReference>
<feature type="transmembrane region" description="Helical" evidence="4">
    <location>
        <begin position="222"/>
        <end position="240"/>
    </location>
</feature>
<dbReference type="EC" id="3.6.1.27" evidence="1"/>
<dbReference type="PANTHER" id="PTHR14969">
    <property type="entry name" value="SPHINGOSINE-1-PHOSPHATE PHOSPHOHYDROLASE"/>
    <property type="match status" value="1"/>
</dbReference>
<dbReference type="Proteomes" id="UP001449178">
    <property type="component" value="Chromosome"/>
</dbReference>
<dbReference type="InterPro" id="IPR036938">
    <property type="entry name" value="PAP2/HPO_sf"/>
</dbReference>
<evidence type="ECO:0000256" key="1">
    <source>
        <dbReference type="ARBA" id="ARBA00012374"/>
    </source>
</evidence>
<feature type="transmembrane region" description="Helical" evidence="4">
    <location>
        <begin position="168"/>
        <end position="186"/>
    </location>
</feature>
<evidence type="ECO:0000313" key="7">
    <source>
        <dbReference type="Proteomes" id="UP001449178"/>
    </source>
</evidence>
<dbReference type="PANTHER" id="PTHR14969:SF54">
    <property type="entry name" value="PHOSPHATIDYLGLYCEROPHOSPHATASE B"/>
    <property type="match status" value="1"/>
</dbReference>
<dbReference type="Pfam" id="PF01569">
    <property type="entry name" value="PAP2"/>
    <property type="match status" value="1"/>
</dbReference>
<feature type="domain" description="Phosphatidic acid phosphatase type 2/haloperoxidase" evidence="5">
    <location>
        <begin position="87"/>
        <end position="237"/>
    </location>
</feature>
<keyword evidence="4" id="KW-0812">Transmembrane</keyword>
<dbReference type="CDD" id="cd01610">
    <property type="entry name" value="PAP2_like"/>
    <property type="match status" value="1"/>
</dbReference>
<sequence length="266" mass="30635">MITIAPFSKLVKNLTLTFIPLILIPIIIWLTGWHWEHAQHYQVWDFLLFIVTETGSTPYFALLTSLVLAIALSMRCQRLQHHWVIIFLSVLVLQGATQIVKSAIKYTLEEPRPYMSYIVDQGVEIDTFYDLSRKERAEIITVAVEEDTQTPSWLQQHWQHETGYSFPSGHTIFAVMWAMIIVGFLTRERDSKTGIIGGLITVWAGLMMISRVRLGMHFPIDLFVSTILAYLIALLFFYLLSKRDQAFSAGIEAPEVSESHYRQKIK</sequence>